<feature type="signal peptide" evidence="2">
    <location>
        <begin position="1"/>
        <end position="28"/>
    </location>
</feature>
<dbReference type="PROSITE" id="PS00018">
    <property type="entry name" value="EF_HAND_1"/>
    <property type="match status" value="2"/>
</dbReference>
<dbReference type="Pfam" id="PF13202">
    <property type="entry name" value="EF-hand_5"/>
    <property type="match status" value="2"/>
</dbReference>
<evidence type="ECO:0000256" key="2">
    <source>
        <dbReference type="SAM" id="SignalP"/>
    </source>
</evidence>
<feature type="chain" id="PRO_5046779110" description="EF-hand domain-containing protein" evidence="2">
    <location>
        <begin position="29"/>
        <end position="214"/>
    </location>
</feature>
<evidence type="ECO:0000256" key="1">
    <source>
        <dbReference type="SAM" id="MobiDB-lite"/>
    </source>
</evidence>
<sequence>MKRALKIAGFGLLTGAAVTLAIPSAALARDGGPRMGDFGGFGRGPGAAMTFADLDTNGDGSITEEDFTARAETRFSDMDADGNGAVTPEELAASMVARMNERLAEEDDNANAPSETQLAARAERMAERVMLRADLDNNGTLEADELAPRMDAGRLIDRFDTDDDNAWSEAEFDEMKAEREQRMERRGHSRDRGERGGHGDWRGERGHGERGGRW</sequence>
<protein>
    <recommendedName>
        <fullName evidence="3">EF-hand domain-containing protein</fullName>
    </recommendedName>
</protein>
<feature type="domain" description="EF-hand" evidence="3">
    <location>
        <begin position="66"/>
        <end position="101"/>
    </location>
</feature>
<accession>A0ABS6SYP3</accession>
<name>A0ABS6SYP3_9RHOB</name>
<dbReference type="Proteomes" id="UP000756530">
    <property type="component" value="Unassembled WGS sequence"/>
</dbReference>
<comment type="caution">
    <text evidence="4">The sequence shown here is derived from an EMBL/GenBank/DDBJ whole genome shotgun (WGS) entry which is preliminary data.</text>
</comment>
<dbReference type="InterPro" id="IPR002048">
    <property type="entry name" value="EF_hand_dom"/>
</dbReference>
<evidence type="ECO:0000259" key="3">
    <source>
        <dbReference type="PROSITE" id="PS50222"/>
    </source>
</evidence>
<dbReference type="EMBL" id="JAHUZE010000001">
    <property type="protein sequence ID" value="MBV7378088.1"/>
    <property type="molecule type" value="Genomic_DNA"/>
</dbReference>
<organism evidence="4 5">
    <name type="scientific">Maritimibacter dapengensis</name>
    <dbReference type="NCBI Taxonomy" id="2836868"/>
    <lineage>
        <taxon>Bacteria</taxon>
        <taxon>Pseudomonadati</taxon>
        <taxon>Pseudomonadota</taxon>
        <taxon>Alphaproteobacteria</taxon>
        <taxon>Rhodobacterales</taxon>
        <taxon>Roseobacteraceae</taxon>
        <taxon>Maritimibacter</taxon>
    </lineage>
</organism>
<dbReference type="InterPro" id="IPR018247">
    <property type="entry name" value="EF_Hand_1_Ca_BS"/>
</dbReference>
<feature type="compositionally biased region" description="Basic and acidic residues" evidence="1">
    <location>
        <begin position="173"/>
        <end position="214"/>
    </location>
</feature>
<evidence type="ECO:0000313" key="5">
    <source>
        <dbReference type="Proteomes" id="UP000756530"/>
    </source>
</evidence>
<feature type="region of interest" description="Disordered" evidence="1">
    <location>
        <begin position="165"/>
        <end position="214"/>
    </location>
</feature>
<evidence type="ECO:0000313" key="4">
    <source>
        <dbReference type="EMBL" id="MBV7378088.1"/>
    </source>
</evidence>
<dbReference type="PROSITE" id="PS50222">
    <property type="entry name" value="EF_HAND_2"/>
    <property type="match status" value="1"/>
</dbReference>
<gene>
    <name evidence="4" type="ORF">KJP28_04060</name>
</gene>
<proteinExistence type="predicted"/>
<reference evidence="4 5" key="1">
    <citation type="submission" date="2021-05" db="EMBL/GenBank/DDBJ databases">
        <title>Culturable bacteria isolated from Daya Bay.</title>
        <authorList>
            <person name="Zheng W."/>
            <person name="Yu S."/>
            <person name="Huang Y."/>
        </authorList>
    </citation>
    <scope>NUCLEOTIDE SEQUENCE [LARGE SCALE GENOMIC DNA]</scope>
    <source>
        <strain evidence="4 5">DP4N28-5</strain>
    </source>
</reference>
<dbReference type="RefSeq" id="WP_218390940.1">
    <property type="nucleotide sequence ID" value="NZ_JAHUZE010000001.1"/>
</dbReference>
<keyword evidence="5" id="KW-1185">Reference proteome</keyword>
<keyword evidence="2" id="KW-0732">Signal</keyword>